<dbReference type="PROSITE" id="PS50231">
    <property type="entry name" value="RICIN_B_LECTIN"/>
    <property type="match status" value="1"/>
</dbReference>
<evidence type="ECO:0000256" key="2">
    <source>
        <dbReference type="SAM" id="SignalP"/>
    </source>
</evidence>
<dbReference type="Gene3D" id="3.30.110.130">
    <property type="entry name" value="Hemolytic toxin, N-terminal domain"/>
    <property type="match status" value="1"/>
</dbReference>
<dbReference type="InterPro" id="IPR035992">
    <property type="entry name" value="Ricin_B-like_lectins"/>
</dbReference>
<feature type="domain" description="Ricin B lectin" evidence="3">
    <location>
        <begin position="481"/>
        <end position="596"/>
    </location>
</feature>
<dbReference type="Pfam" id="PF12563">
    <property type="entry name" value="Hemolysin_N"/>
    <property type="match status" value="1"/>
</dbReference>
<dbReference type="SUPFAM" id="SSF50370">
    <property type="entry name" value="Ricin B-like lectins"/>
    <property type="match status" value="1"/>
</dbReference>
<keyword evidence="1 2" id="KW-0732">Signal</keyword>
<evidence type="ECO:0000313" key="5">
    <source>
        <dbReference type="Proteomes" id="UP000240987"/>
    </source>
</evidence>
<protein>
    <submittedName>
        <fullName evidence="4">Cytolysin and hemolysin HlyA Pore-forming toxin</fullName>
    </submittedName>
</protein>
<evidence type="ECO:0000259" key="3">
    <source>
        <dbReference type="SMART" id="SM00458"/>
    </source>
</evidence>
<dbReference type="SMART" id="SM00458">
    <property type="entry name" value="RICIN"/>
    <property type="match status" value="1"/>
</dbReference>
<dbReference type="InterPro" id="IPR022220">
    <property type="entry name" value="Hemolysin_N"/>
</dbReference>
<feature type="signal peptide" evidence="2">
    <location>
        <begin position="1"/>
        <end position="23"/>
    </location>
</feature>
<dbReference type="Proteomes" id="UP000240987">
    <property type="component" value="Unassembled WGS sequence"/>
</dbReference>
<dbReference type="RefSeq" id="WP_107242614.1">
    <property type="nucleotide sequence ID" value="NZ_PYMJ01000008.1"/>
</dbReference>
<dbReference type="EMBL" id="PYMJ01000008">
    <property type="protein sequence ID" value="PSU48866.1"/>
    <property type="molecule type" value="Genomic_DNA"/>
</dbReference>
<dbReference type="InterPro" id="IPR016183">
    <property type="entry name" value="Leukocidin/Hemolysin_toxin"/>
</dbReference>
<dbReference type="Gene3D" id="6.20.40.20">
    <property type="entry name" value="Leukocidin/Hemolysin toxin, pre-stem domain"/>
    <property type="match status" value="1"/>
</dbReference>
<dbReference type="GO" id="GO:0051715">
    <property type="term" value="P:cytolysis in another organism"/>
    <property type="evidence" value="ECO:0007669"/>
    <property type="project" value="InterPro"/>
</dbReference>
<keyword evidence="5" id="KW-1185">Reference proteome</keyword>
<dbReference type="GO" id="GO:0005576">
    <property type="term" value="C:extracellular region"/>
    <property type="evidence" value="ECO:0007669"/>
    <property type="project" value="InterPro"/>
</dbReference>
<gene>
    <name evidence="4" type="ORF">C9J12_10210</name>
</gene>
<evidence type="ECO:0000313" key="4">
    <source>
        <dbReference type="EMBL" id="PSU48866.1"/>
    </source>
</evidence>
<dbReference type="Gene3D" id="2.70.240.20">
    <property type="entry name" value="Leukocidin/Hemolysin toxin, cytolysin domain"/>
    <property type="match status" value="1"/>
</dbReference>
<feature type="chain" id="PRO_5015598010" evidence="2">
    <location>
        <begin position="24"/>
        <end position="611"/>
    </location>
</feature>
<dbReference type="CDD" id="cd23423">
    <property type="entry name" value="beta-trefoil_Ricin_hemolysin"/>
    <property type="match status" value="1"/>
</dbReference>
<sequence length="611" mass="68284">MIRKTNIITLAILALMTTTTASAVEINEPAGSAINMLSSLQDVSAVNYINAEYLLENDAIPPSLTEIKTQVLNEEKRYFIDFSNIDNEEDKNSVKDKIRQSIGVFLSGDMIIISPYKGELMFSQLDGVDDPNITLLEAKPKRSSRTKRSAPLLSNQDNTIPNVAFYLNARRQISDQECNLTWNTFDGPEQSYRSCKNANISLIYKVNLQRSLRFGTQGSATPDAKIVRIGIDDSTQGTGIQLNDKLAPRYLVTRGIPWPEGGNEAEFVTTAIARNYEFNFDASNNKANILRTVPTSNLNANYSQKEVSTFNFGISGGVEVNKDGPKAKLDANASWSESKWLSFDTRDYRVERSSKGAKHVAFKWARQQYPTAESIRNVKTHGISARLRIPADLSRINPIGYASFTPKMEVIYKASPTETGTTTLSVDSAVDITGFRYRSSVTGFFGVRTYYSKDSDNQVKRISKKVSFVVDWDHPVFTGGRPVNLQLASFNNKCIAGDYQQNLVTKTCDEDNFQQAFIYNKLGQFVSAQNTKLCLDGENLNQLQACGLNLSQRWQWKEGTNQLNNLFTKEYLGHNKVTGELELVADQSSSISIDLYSSYVNVFKQSSVQKN</sequence>
<proteinExistence type="predicted"/>
<accession>A0A2T3JIR5</accession>
<reference evidence="4 5" key="1">
    <citation type="submission" date="2018-01" db="EMBL/GenBank/DDBJ databases">
        <title>Whole genome sequencing of Histamine producing bacteria.</title>
        <authorList>
            <person name="Butler K."/>
        </authorList>
    </citation>
    <scope>NUCLEOTIDE SEQUENCE [LARGE SCALE GENOMIC DNA]</scope>
    <source>
        <strain evidence="4 5">JCM 12947</strain>
    </source>
</reference>
<dbReference type="OrthoDB" id="6194540at2"/>
<dbReference type="InterPro" id="IPR000772">
    <property type="entry name" value="Ricin_B_lectin"/>
</dbReference>
<comment type="caution">
    <text evidence="4">The sequence shown here is derived from an EMBL/GenBank/DDBJ whole genome shotgun (WGS) entry which is preliminary data.</text>
</comment>
<organism evidence="4 5">
    <name type="scientific">Photobacterium frigidiphilum</name>
    <dbReference type="NCBI Taxonomy" id="264736"/>
    <lineage>
        <taxon>Bacteria</taxon>
        <taxon>Pseudomonadati</taxon>
        <taxon>Pseudomonadota</taxon>
        <taxon>Gammaproteobacteria</taxon>
        <taxon>Vibrionales</taxon>
        <taxon>Vibrionaceae</taxon>
        <taxon>Photobacterium</taxon>
    </lineage>
</organism>
<evidence type="ECO:0000256" key="1">
    <source>
        <dbReference type="ARBA" id="ARBA00022729"/>
    </source>
</evidence>
<dbReference type="Pfam" id="PF07968">
    <property type="entry name" value="Leukocidin"/>
    <property type="match status" value="1"/>
</dbReference>
<dbReference type="InterPro" id="IPR043080">
    <property type="entry name" value="Hemolysin_N_sf"/>
</dbReference>
<dbReference type="InterPro" id="IPR044883">
    <property type="entry name" value="Hemolysin_pre-stem_dom_sf"/>
</dbReference>
<name>A0A2T3JIR5_9GAMM</name>
<dbReference type="AlphaFoldDB" id="A0A2T3JIR5"/>